<comment type="caution">
    <text evidence="1">The sequence shown here is derived from an EMBL/GenBank/DDBJ whole genome shotgun (WGS) entry which is preliminary data.</text>
</comment>
<sequence length="81" mass="8438">MTDIWVRARDQADVSAAGAQASIYGNASQGLGNAVNGYLNNSIYSQQTNALMQPGTVTIGRVGTGGNPSYETLSRGWSGGW</sequence>
<dbReference type="RefSeq" id="WP_202835064.1">
    <property type="nucleotide sequence ID" value="NZ_JAETWB010000038.1"/>
</dbReference>
<gene>
    <name evidence="1" type="ORF">JMJ56_28085</name>
</gene>
<accession>A0ABS1UD23</accession>
<keyword evidence="2" id="KW-1185">Reference proteome</keyword>
<proteinExistence type="predicted"/>
<organism evidence="1 2">
    <name type="scientific">Belnapia arida</name>
    <dbReference type="NCBI Taxonomy" id="2804533"/>
    <lineage>
        <taxon>Bacteria</taxon>
        <taxon>Pseudomonadati</taxon>
        <taxon>Pseudomonadota</taxon>
        <taxon>Alphaproteobacteria</taxon>
        <taxon>Acetobacterales</taxon>
        <taxon>Roseomonadaceae</taxon>
        <taxon>Belnapia</taxon>
    </lineage>
</organism>
<dbReference type="EMBL" id="JAETWB010000038">
    <property type="protein sequence ID" value="MBL6081849.1"/>
    <property type="molecule type" value="Genomic_DNA"/>
</dbReference>
<protein>
    <submittedName>
        <fullName evidence="1">Uncharacterized protein</fullName>
    </submittedName>
</protein>
<name>A0ABS1UD23_9PROT</name>
<evidence type="ECO:0000313" key="2">
    <source>
        <dbReference type="Proteomes" id="UP000660885"/>
    </source>
</evidence>
<dbReference type="Proteomes" id="UP000660885">
    <property type="component" value="Unassembled WGS sequence"/>
</dbReference>
<evidence type="ECO:0000313" key="1">
    <source>
        <dbReference type="EMBL" id="MBL6081849.1"/>
    </source>
</evidence>
<reference evidence="1 2" key="1">
    <citation type="submission" date="2021-01" db="EMBL/GenBank/DDBJ databases">
        <title>Belnapia mucosa sp. nov. and Belnapia arida sp. nov., isolated from the Tabernas Desert (Almeria, Spain).</title>
        <authorList>
            <person name="Molina-Menor E."/>
            <person name="Vidal-Verdu A."/>
            <person name="Calonge A."/>
            <person name="Satari L."/>
            <person name="Pereto J."/>
            <person name="Porcar M."/>
        </authorList>
    </citation>
    <scope>NUCLEOTIDE SEQUENCE [LARGE SCALE GENOMIC DNA]</scope>
    <source>
        <strain evidence="1 2">T18</strain>
    </source>
</reference>